<proteinExistence type="predicted"/>
<sequence length="219" mass="25671">MKYKKVALVAVISMSLLAGCFGPKPEEELYVAFENAAKQEKTMFEDAKTLETLEKQGQELYNQIVKDGKDNNQVVKEKLDQAIKNDADREKVLDKEKEVLDKAQEETKDVDKYIKELEDKKLQEQAKKVQDAYKGRYDAFNKMYDSYKKSLKLEKELYTMLQAQDEKLKAISEKVKAVNQSYQDIESPKNKFNEYTKQYNQEKLSFYKQANIKIKEDKK</sequence>
<reference evidence="2 3" key="1">
    <citation type="submission" date="2021-10" db="EMBL/GenBank/DDBJ databases">
        <authorList>
            <person name="Criscuolo A."/>
        </authorList>
    </citation>
    <scope>NUCLEOTIDE SEQUENCE [LARGE SCALE GENOMIC DNA]</scope>
    <source>
        <strain evidence="3">CIP 111899</strain>
    </source>
</reference>
<keyword evidence="1" id="KW-0732">Signal</keyword>
<feature type="chain" id="PRO_5046923270" description="Cell-wall binding lipoprotein" evidence="1">
    <location>
        <begin position="19"/>
        <end position="219"/>
    </location>
</feature>
<name>A0ABM8Y5K0_9BACI</name>
<dbReference type="PROSITE" id="PS51257">
    <property type="entry name" value="PROKAR_LIPOPROTEIN"/>
    <property type="match status" value="1"/>
</dbReference>
<dbReference type="Pfam" id="PF10368">
    <property type="entry name" value="YkyA"/>
    <property type="match status" value="1"/>
</dbReference>
<dbReference type="Gene3D" id="1.20.120.570">
    <property type="entry name" value="YkyA-like"/>
    <property type="match status" value="1"/>
</dbReference>
<evidence type="ECO:0008006" key="4">
    <source>
        <dbReference type="Google" id="ProtNLM"/>
    </source>
</evidence>
<comment type="caution">
    <text evidence="2">The sequence shown here is derived from an EMBL/GenBank/DDBJ whole genome shotgun (WGS) entry which is preliminary data.</text>
</comment>
<feature type="signal peptide" evidence="1">
    <location>
        <begin position="1"/>
        <end position="18"/>
    </location>
</feature>
<dbReference type="InterPro" id="IPR036785">
    <property type="entry name" value="YkyA-like_sf"/>
</dbReference>
<evidence type="ECO:0000313" key="2">
    <source>
        <dbReference type="EMBL" id="CAG9610995.1"/>
    </source>
</evidence>
<evidence type="ECO:0000256" key="1">
    <source>
        <dbReference type="SAM" id="SignalP"/>
    </source>
</evidence>
<gene>
    <name evidence="2" type="ORF">BACCIP111899_00167</name>
</gene>
<protein>
    <recommendedName>
        <fullName evidence="4">Cell-wall binding lipoprotein</fullName>
    </recommendedName>
</protein>
<keyword evidence="3" id="KW-1185">Reference proteome</keyword>
<dbReference type="Proteomes" id="UP000789423">
    <property type="component" value="Unassembled WGS sequence"/>
</dbReference>
<dbReference type="SUPFAM" id="SSF140423">
    <property type="entry name" value="MW0975(SA0943)-like"/>
    <property type="match status" value="1"/>
</dbReference>
<dbReference type="InterPro" id="IPR019454">
    <property type="entry name" value="Lipoprot_YkyA-like"/>
</dbReference>
<organism evidence="2 3">
    <name type="scientific">Bacillus rhizoplanae</name>
    <dbReference type="NCBI Taxonomy" id="2880966"/>
    <lineage>
        <taxon>Bacteria</taxon>
        <taxon>Bacillati</taxon>
        <taxon>Bacillota</taxon>
        <taxon>Bacilli</taxon>
        <taxon>Bacillales</taxon>
        <taxon>Bacillaceae</taxon>
        <taxon>Bacillus</taxon>
    </lineage>
</organism>
<accession>A0ABM8Y5K0</accession>
<dbReference type="EMBL" id="CAKJTI010000001">
    <property type="protein sequence ID" value="CAG9610995.1"/>
    <property type="molecule type" value="Genomic_DNA"/>
</dbReference>
<evidence type="ECO:0000313" key="3">
    <source>
        <dbReference type="Proteomes" id="UP000789423"/>
    </source>
</evidence>